<feature type="region of interest" description="Disordered" evidence="1">
    <location>
        <begin position="18"/>
        <end position="51"/>
    </location>
</feature>
<organism evidence="2 3">
    <name type="scientific">Bacterioplanes sanyensis</name>
    <dbReference type="NCBI Taxonomy" id="1249553"/>
    <lineage>
        <taxon>Bacteria</taxon>
        <taxon>Pseudomonadati</taxon>
        <taxon>Pseudomonadota</taxon>
        <taxon>Gammaproteobacteria</taxon>
        <taxon>Oceanospirillales</taxon>
        <taxon>Oceanospirillaceae</taxon>
        <taxon>Bacterioplanes</taxon>
    </lineage>
</organism>
<gene>
    <name evidence="2" type="ORF">CHH28_17565</name>
</gene>
<reference evidence="2 3" key="1">
    <citation type="submission" date="2017-07" db="EMBL/GenBank/DDBJ databases">
        <title>Annotated genome sequence of Bacterioplanes sanyensis isolated from Red Sea.</title>
        <authorList>
            <person name="Rehman Z.U."/>
        </authorList>
    </citation>
    <scope>NUCLEOTIDE SEQUENCE [LARGE SCALE GENOMIC DNA]</scope>
    <source>
        <strain evidence="2 3">NV9</strain>
    </source>
</reference>
<dbReference type="EMBL" id="CP022530">
    <property type="protein sequence ID" value="ASP40373.1"/>
    <property type="molecule type" value="Genomic_DNA"/>
</dbReference>
<evidence type="ECO:0000313" key="2">
    <source>
        <dbReference type="EMBL" id="ASP40373.1"/>
    </source>
</evidence>
<protein>
    <submittedName>
        <fullName evidence="2">Uncharacterized protein</fullName>
    </submittedName>
</protein>
<feature type="compositionally biased region" description="Low complexity" evidence="1">
    <location>
        <begin position="18"/>
        <end position="31"/>
    </location>
</feature>
<dbReference type="RefSeq" id="WP_094061540.1">
    <property type="nucleotide sequence ID" value="NZ_CP022530.1"/>
</dbReference>
<dbReference type="Proteomes" id="UP000202440">
    <property type="component" value="Chromosome"/>
</dbReference>
<dbReference type="OrthoDB" id="6119046at2"/>
<accession>A0A222FQ55</accession>
<keyword evidence="3" id="KW-1185">Reference proteome</keyword>
<dbReference type="KEGG" id="bsan:CHH28_17565"/>
<dbReference type="AlphaFoldDB" id="A0A222FQ55"/>
<evidence type="ECO:0000256" key="1">
    <source>
        <dbReference type="SAM" id="MobiDB-lite"/>
    </source>
</evidence>
<name>A0A222FQ55_9GAMM</name>
<sequence>MDVTTNPLITSAAATATSAANNSAAANTDASIDSEAPANADSGSVEDTASGGDAIANARASWSAERYADRLPRSYADQVSLSYKSQQLSQISSEFFSGTIRSDQIPALTQRLYEGGLINTAEYQSLGGVEQKVSAVSEAQSFLSQQMMSSTVQAQPEVEAGFAQVLDVLRNMDAAVTPQARQAEQQAMAFITDYRAEQEAAGASEDLLQGLDQVMDVLTALEKVRNNEQATGALASYNSVQEAYDESTQSN</sequence>
<evidence type="ECO:0000313" key="3">
    <source>
        <dbReference type="Proteomes" id="UP000202440"/>
    </source>
</evidence>
<proteinExistence type="predicted"/>